<evidence type="ECO:0000313" key="1">
    <source>
        <dbReference type="EMBL" id="CAB5219744.1"/>
    </source>
</evidence>
<accession>A0A6J7WUH6</accession>
<dbReference type="EMBL" id="LR798267">
    <property type="protein sequence ID" value="CAB5219744.1"/>
    <property type="molecule type" value="Genomic_DNA"/>
</dbReference>
<proteinExistence type="predicted"/>
<sequence>MTYDEKFDLAIAKLTKMGERHPSMVWYSEAKFLYSLIPELIAMLELGKQFNIDRLTHEDDIAAHLEHIDFVNKIVGEKVNE</sequence>
<reference evidence="1" key="1">
    <citation type="submission" date="2020-05" db="EMBL/GenBank/DDBJ databases">
        <authorList>
            <person name="Chiriac C."/>
            <person name="Salcher M."/>
            <person name="Ghai R."/>
            <person name="Kavagutti S V."/>
        </authorList>
    </citation>
    <scope>NUCLEOTIDE SEQUENCE</scope>
</reference>
<gene>
    <name evidence="1" type="ORF">UFOVP221_127</name>
</gene>
<protein>
    <submittedName>
        <fullName evidence="1">Uncharacterized protein</fullName>
    </submittedName>
</protein>
<name>A0A6J7WUH6_9CAUD</name>
<organism evidence="1">
    <name type="scientific">uncultured Caudovirales phage</name>
    <dbReference type="NCBI Taxonomy" id="2100421"/>
    <lineage>
        <taxon>Viruses</taxon>
        <taxon>Duplodnaviria</taxon>
        <taxon>Heunggongvirae</taxon>
        <taxon>Uroviricota</taxon>
        <taxon>Caudoviricetes</taxon>
        <taxon>Peduoviridae</taxon>
        <taxon>Maltschvirus</taxon>
        <taxon>Maltschvirus maltsch</taxon>
    </lineage>
</organism>